<protein>
    <submittedName>
        <fullName evidence="2">Uncharacterized protein</fullName>
    </submittedName>
</protein>
<dbReference type="InParanoid" id="A0A3B5KLW7"/>
<name>A0A3B5KLW7_TAKRU</name>
<dbReference type="FunCoup" id="A0A3B5KLW7">
    <property type="interactions" value="299"/>
</dbReference>
<feature type="compositionally biased region" description="Basic and acidic residues" evidence="1">
    <location>
        <begin position="1"/>
        <end position="16"/>
    </location>
</feature>
<sequence length="120" mass="14250">MSKRDPFPSPKPENDAHFSGFRPPQRKSYDKPTHIAQMEEPWSHLHSSSTLASTRRRDSLDFQLQSVYDHSKDFFWTKNQMLYQKETVSELPGCMKQEKEEEKDIRMWVDPQRGSVYSIK</sequence>
<dbReference type="STRING" id="31033.ENSTRUP00000054384"/>
<dbReference type="InterPro" id="IPR022179">
    <property type="entry name" value="CFAP276"/>
</dbReference>
<gene>
    <name evidence="2" type="primary">cfap276</name>
</gene>
<evidence type="ECO:0000313" key="2">
    <source>
        <dbReference type="Ensembl" id="ENSTRUP00000054384.2"/>
    </source>
</evidence>
<accession>A0A3B5KLW7</accession>
<dbReference type="GeneTree" id="ENSGT00940000173571"/>
<proteinExistence type="predicted"/>
<dbReference type="AlphaFoldDB" id="A0A3B5KLW7"/>
<feature type="region of interest" description="Disordered" evidence="1">
    <location>
        <begin position="1"/>
        <end position="50"/>
    </location>
</feature>
<dbReference type="Proteomes" id="UP000005226">
    <property type="component" value="Chromosome 3"/>
</dbReference>
<dbReference type="OMA" id="EEPWSHL"/>
<reference evidence="2 3" key="1">
    <citation type="journal article" date="2011" name="Genome Biol. Evol.">
        <title>Integration of the genetic map and genome assembly of fugu facilitates insights into distinct features of genome evolution in teleosts and mammals.</title>
        <authorList>
            <person name="Kai W."/>
            <person name="Kikuchi K."/>
            <person name="Tohari S."/>
            <person name="Chew A.K."/>
            <person name="Tay A."/>
            <person name="Fujiwara A."/>
            <person name="Hosoya S."/>
            <person name="Suetake H."/>
            <person name="Naruse K."/>
            <person name="Brenner S."/>
            <person name="Suzuki Y."/>
            <person name="Venkatesh B."/>
        </authorList>
    </citation>
    <scope>NUCLEOTIDE SEQUENCE [LARGE SCALE GENOMIC DNA]</scope>
</reference>
<dbReference type="Ensembl" id="ENSTRUT00000050463.2">
    <property type="protein sequence ID" value="ENSTRUP00000054384.2"/>
    <property type="gene ID" value="ENSTRUG00000021751.2"/>
</dbReference>
<reference evidence="2" key="2">
    <citation type="submission" date="2025-08" db="UniProtKB">
        <authorList>
            <consortium name="Ensembl"/>
        </authorList>
    </citation>
    <scope>IDENTIFICATION</scope>
</reference>
<keyword evidence="3" id="KW-1185">Reference proteome</keyword>
<evidence type="ECO:0000256" key="1">
    <source>
        <dbReference type="SAM" id="MobiDB-lite"/>
    </source>
</evidence>
<dbReference type="Pfam" id="PF12494">
    <property type="entry name" value="DUF3695"/>
    <property type="match status" value="1"/>
</dbReference>
<organism evidence="2 3">
    <name type="scientific">Takifugu rubripes</name>
    <name type="common">Japanese pufferfish</name>
    <name type="synonym">Fugu rubripes</name>
    <dbReference type="NCBI Taxonomy" id="31033"/>
    <lineage>
        <taxon>Eukaryota</taxon>
        <taxon>Metazoa</taxon>
        <taxon>Chordata</taxon>
        <taxon>Craniata</taxon>
        <taxon>Vertebrata</taxon>
        <taxon>Euteleostomi</taxon>
        <taxon>Actinopterygii</taxon>
        <taxon>Neopterygii</taxon>
        <taxon>Teleostei</taxon>
        <taxon>Neoteleostei</taxon>
        <taxon>Acanthomorphata</taxon>
        <taxon>Eupercaria</taxon>
        <taxon>Tetraodontiformes</taxon>
        <taxon>Tetradontoidea</taxon>
        <taxon>Tetraodontidae</taxon>
        <taxon>Takifugu</taxon>
    </lineage>
</organism>
<evidence type="ECO:0000313" key="3">
    <source>
        <dbReference type="Proteomes" id="UP000005226"/>
    </source>
</evidence>
<reference evidence="2" key="3">
    <citation type="submission" date="2025-09" db="UniProtKB">
        <authorList>
            <consortium name="Ensembl"/>
        </authorList>
    </citation>
    <scope>IDENTIFICATION</scope>
</reference>